<evidence type="ECO:0000259" key="2">
    <source>
        <dbReference type="SMART" id="SM00228"/>
    </source>
</evidence>
<dbReference type="AlphaFoldDB" id="A0A7D7LRI6"/>
<keyword evidence="4" id="KW-0378">Hydrolase</keyword>
<dbReference type="GO" id="GO:0006508">
    <property type="term" value="P:proteolysis"/>
    <property type="evidence" value="ECO:0007669"/>
    <property type="project" value="UniProtKB-KW"/>
</dbReference>
<reference evidence="6" key="3">
    <citation type="submission" date="2020-07" db="EMBL/GenBank/DDBJ databases">
        <title>Flavobacterium sp. xlx-214.</title>
        <authorList>
            <person name="Yang C."/>
        </authorList>
    </citation>
    <scope>NUCLEOTIDE SEQUENCE [LARGE SCALE GENOMIC DNA]</scope>
    <source>
        <strain evidence="6">CX-624</strain>
    </source>
</reference>
<dbReference type="GO" id="GO:0008233">
    <property type="term" value="F:peptidase activity"/>
    <property type="evidence" value="ECO:0007669"/>
    <property type="project" value="UniProtKB-KW"/>
</dbReference>
<evidence type="ECO:0000313" key="6">
    <source>
        <dbReference type="Proteomes" id="UP000539710"/>
    </source>
</evidence>
<dbReference type="Pfam" id="PF17820">
    <property type="entry name" value="PDZ_6"/>
    <property type="match status" value="1"/>
</dbReference>
<dbReference type="Pfam" id="PF13650">
    <property type="entry name" value="Asp_protease_2"/>
    <property type="match status" value="1"/>
</dbReference>
<feature type="domain" description="PDZ" evidence="2">
    <location>
        <begin position="358"/>
        <end position="426"/>
    </location>
</feature>
<keyword evidence="4" id="KW-0645">Protease</keyword>
<dbReference type="Proteomes" id="UP000539710">
    <property type="component" value="Unassembled WGS sequence"/>
</dbReference>
<dbReference type="InterPro" id="IPR036034">
    <property type="entry name" value="PDZ_sf"/>
</dbReference>
<protein>
    <submittedName>
        <fullName evidence="4">Aspartyl protease family protein</fullName>
    </submittedName>
</protein>
<gene>
    <name evidence="4" type="ORF">H1R16_10610</name>
    <name evidence="3" type="ORF">H2507_04855</name>
</gene>
<evidence type="ECO:0000256" key="1">
    <source>
        <dbReference type="SAM" id="SignalP"/>
    </source>
</evidence>
<dbReference type="InterPro" id="IPR041489">
    <property type="entry name" value="PDZ_6"/>
</dbReference>
<keyword evidence="1" id="KW-0732">Signal</keyword>
<dbReference type="InterPro" id="IPR021109">
    <property type="entry name" value="Peptidase_aspartic_dom_sf"/>
</dbReference>
<dbReference type="InterPro" id="IPR001478">
    <property type="entry name" value="PDZ"/>
</dbReference>
<evidence type="ECO:0000313" key="5">
    <source>
        <dbReference type="Proteomes" id="UP000515349"/>
    </source>
</evidence>
<dbReference type="SUPFAM" id="SSF50156">
    <property type="entry name" value="PDZ domain-like"/>
    <property type="match status" value="1"/>
</dbReference>
<proteinExistence type="predicted"/>
<organism evidence="4 5">
    <name type="scientific">Marnyiella aurantia</name>
    <dbReference type="NCBI Taxonomy" id="2758037"/>
    <lineage>
        <taxon>Bacteria</taxon>
        <taxon>Pseudomonadati</taxon>
        <taxon>Bacteroidota</taxon>
        <taxon>Flavobacteriia</taxon>
        <taxon>Flavobacteriales</taxon>
        <taxon>Weeksellaceae</taxon>
        <taxon>Marnyiella</taxon>
    </lineage>
</organism>
<reference evidence="5" key="2">
    <citation type="submission" date="2020-07" db="EMBL/GenBank/DDBJ databases">
        <title>Chryseobacterium sp.cx-624.</title>
        <authorList>
            <person name="Yang C."/>
        </authorList>
    </citation>
    <scope>NUCLEOTIDE SEQUENCE [LARGE SCALE GENOMIC DNA]</scope>
    <source>
        <strain evidence="5">cx-624</strain>
    </source>
</reference>
<accession>A0A7D7LRI6</accession>
<evidence type="ECO:0000313" key="4">
    <source>
        <dbReference type="EMBL" id="QMS98137.1"/>
    </source>
</evidence>
<dbReference type="Gene3D" id="2.30.42.10">
    <property type="match status" value="1"/>
</dbReference>
<dbReference type="KEGG" id="cbau:H1R16_10610"/>
<keyword evidence="6" id="KW-1185">Reference proteome</keyword>
<dbReference type="Gene3D" id="2.40.70.10">
    <property type="entry name" value="Acid Proteases"/>
    <property type="match status" value="1"/>
</dbReference>
<dbReference type="RefSeq" id="WP_181886577.1">
    <property type="nucleotide sequence ID" value="NZ_CP059472.1"/>
</dbReference>
<dbReference type="Proteomes" id="UP000515349">
    <property type="component" value="Chromosome"/>
</dbReference>
<evidence type="ECO:0000313" key="3">
    <source>
        <dbReference type="EMBL" id="MBA5246497.1"/>
    </source>
</evidence>
<dbReference type="SMART" id="SM00228">
    <property type="entry name" value="PDZ"/>
    <property type="match status" value="1"/>
</dbReference>
<feature type="signal peptide" evidence="1">
    <location>
        <begin position="1"/>
        <end position="17"/>
    </location>
</feature>
<reference evidence="3" key="4">
    <citation type="submission" date="2020-07" db="EMBL/GenBank/DDBJ databases">
        <authorList>
            <person name="Yang C."/>
        </authorList>
    </citation>
    <scope>NUCLEOTIDE SEQUENCE</scope>
    <source>
        <strain evidence="3">Cx-624</strain>
    </source>
</reference>
<dbReference type="SUPFAM" id="SSF50630">
    <property type="entry name" value="Acid proteases"/>
    <property type="match status" value="1"/>
</dbReference>
<name>A0A7D7LRI6_9FLAO</name>
<dbReference type="EMBL" id="JACEUX010000001">
    <property type="protein sequence ID" value="MBA5246497.1"/>
    <property type="molecule type" value="Genomic_DNA"/>
</dbReference>
<sequence>MKTVLLLVLLITSHASAQDGFSLADETRHETFAFQLINNLIFIPITVNGVELTFLVDTGVAETLLFSLEDKELKLADSERVKFSGWGGNLEIEGLKSVNNRVQIGKSLLDPGHTIFVILNEEFNFSSHVGIPVNGIIGYHFFRNHQIKIDYSTKKITVFGSGKGKKARGKSFTEIPISLELNKPYVIAGVELLSTRSESKLLVDLGNSDPLWLFAATIDGFQYPAPNIDDFLGRGFNGDIFGKRSRIHRLYLNKFTFEKPLAALPDAESAQHLTLVPDRKGSLGGEILRRFTIILDYPGSRMYLKRNRSFNDAFHLNMSGLEIKHDGMSWGREFVKVENPSPRHSAAATGYAATTNEFRYKFTLKPDYSVSGIRVYSPAYRAGLLKGDKLLKINNRSAGEMNLEQIMQLMRSEPGKKITVEILRQEQKLKMSFYLEDPVPYTEQE</sequence>
<reference evidence="4" key="1">
    <citation type="submission" date="2020-07" db="EMBL/GenBank/DDBJ databases">
        <title>Chryseobacterium sp. CX-624.</title>
        <authorList>
            <person name="Yang C."/>
        </authorList>
    </citation>
    <scope>NUCLEOTIDE SEQUENCE</scope>
    <source>
        <strain evidence="4">CX-624</strain>
    </source>
</reference>
<dbReference type="EMBL" id="CP059472">
    <property type="protein sequence ID" value="QMS98137.1"/>
    <property type="molecule type" value="Genomic_DNA"/>
</dbReference>
<feature type="chain" id="PRO_5044656233" evidence="1">
    <location>
        <begin position="18"/>
        <end position="445"/>
    </location>
</feature>